<feature type="domain" description="Protein N-terminal glutamine amidohydrolase alpha beta roll" evidence="10">
    <location>
        <begin position="87"/>
        <end position="216"/>
    </location>
</feature>
<evidence type="ECO:0000256" key="7">
    <source>
        <dbReference type="ARBA" id="ARBA00048768"/>
    </source>
</evidence>
<dbReference type="GO" id="GO:0008418">
    <property type="term" value="F:protein-N-terminal asparagine amidohydrolase activity"/>
    <property type="evidence" value="ECO:0007669"/>
    <property type="project" value="UniProtKB-UniRule"/>
</dbReference>
<dbReference type="GO" id="GO:0005829">
    <property type="term" value="C:cytosol"/>
    <property type="evidence" value="ECO:0007669"/>
    <property type="project" value="TreeGrafter"/>
</dbReference>
<comment type="catalytic activity">
    <reaction evidence="7 8">
        <text>N-terminal L-glutaminyl-[protein] + H2O = N-terminal L-glutamyl-[protein] + NH4(+)</text>
        <dbReference type="Rhea" id="RHEA:50680"/>
        <dbReference type="Rhea" id="RHEA-COMP:12668"/>
        <dbReference type="Rhea" id="RHEA-COMP:12777"/>
        <dbReference type="ChEBI" id="CHEBI:15377"/>
        <dbReference type="ChEBI" id="CHEBI:28938"/>
        <dbReference type="ChEBI" id="CHEBI:64721"/>
        <dbReference type="ChEBI" id="CHEBI:64722"/>
        <dbReference type="EC" id="3.5.1.122"/>
    </reaction>
</comment>
<accession>A0AAP0BLE3</accession>
<dbReference type="Gene3D" id="3.10.620.10">
    <property type="entry name" value="Protein N-terminal glutamine amidohydrolase, alpha beta roll"/>
    <property type="match status" value="1"/>
</dbReference>
<gene>
    <name evidence="11" type="ORF">KSP39_PZI008972</name>
</gene>
<reference evidence="11 12" key="1">
    <citation type="journal article" date="2022" name="Nat. Plants">
        <title>Genomes of leafy and leafless Platanthera orchids illuminate the evolution of mycoheterotrophy.</title>
        <authorList>
            <person name="Li M.H."/>
            <person name="Liu K.W."/>
            <person name="Li Z."/>
            <person name="Lu H.C."/>
            <person name="Ye Q.L."/>
            <person name="Zhang D."/>
            <person name="Wang J.Y."/>
            <person name="Li Y.F."/>
            <person name="Zhong Z.M."/>
            <person name="Liu X."/>
            <person name="Yu X."/>
            <person name="Liu D.K."/>
            <person name="Tu X.D."/>
            <person name="Liu B."/>
            <person name="Hao Y."/>
            <person name="Liao X.Y."/>
            <person name="Jiang Y.T."/>
            <person name="Sun W.H."/>
            <person name="Chen J."/>
            <person name="Chen Y.Q."/>
            <person name="Ai Y."/>
            <person name="Zhai J.W."/>
            <person name="Wu S.S."/>
            <person name="Zhou Z."/>
            <person name="Hsiao Y.Y."/>
            <person name="Wu W.L."/>
            <person name="Chen Y.Y."/>
            <person name="Lin Y.F."/>
            <person name="Hsu J.L."/>
            <person name="Li C.Y."/>
            <person name="Wang Z.W."/>
            <person name="Zhao X."/>
            <person name="Zhong W.Y."/>
            <person name="Ma X.K."/>
            <person name="Ma L."/>
            <person name="Huang J."/>
            <person name="Chen G.Z."/>
            <person name="Huang M.Z."/>
            <person name="Huang L."/>
            <person name="Peng D.H."/>
            <person name="Luo Y.B."/>
            <person name="Zou S.Q."/>
            <person name="Chen S.P."/>
            <person name="Lan S."/>
            <person name="Tsai W.C."/>
            <person name="Van de Peer Y."/>
            <person name="Liu Z.J."/>
        </authorList>
    </citation>
    <scope>NUCLEOTIDE SEQUENCE [LARGE SCALE GENOMIC DNA]</scope>
    <source>
        <strain evidence="11">Lor287</strain>
    </source>
</reference>
<dbReference type="EMBL" id="JBBWWQ010000007">
    <property type="protein sequence ID" value="KAK8943249.1"/>
    <property type="molecule type" value="Genomic_DNA"/>
</dbReference>
<feature type="region of interest" description="Disordered" evidence="9">
    <location>
        <begin position="1"/>
        <end position="21"/>
    </location>
</feature>
<evidence type="ECO:0000259" key="10">
    <source>
        <dbReference type="Pfam" id="PF09764"/>
    </source>
</evidence>
<sequence length="225" mass="25045">MAECSKVEDGRGDAGDTVSANLSTGPSCSGTDLLPAWSSFTHTPFYCEENVYLLCKKLSMLGLADPSALDLFVVFISNEDKKLFKTGNQKRDKESLIWDLDSSLSFPLPLGKYVSETFRQQLLLKSTFRRILRVIHAPIFLRHFASNRTHMRDSLGNWISPPPSYEPIIAHDGSENNIDEYIRMHAADVVTNINAAALGLYSSKYGVLIHEAMLQDFIALLRGAS</sequence>
<dbReference type="GO" id="GO:0005634">
    <property type="term" value="C:nucleus"/>
    <property type="evidence" value="ECO:0007669"/>
    <property type="project" value="TreeGrafter"/>
</dbReference>
<name>A0AAP0BLE3_9ASPA</name>
<evidence type="ECO:0000256" key="4">
    <source>
        <dbReference type="ARBA" id="ARBA00021247"/>
    </source>
</evidence>
<evidence type="ECO:0000313" key="11">
    <source>
        <dbReference type="EMBL" id="KAK8943249.1"/>
    </source>
</evidence>
<dbReference type="InterPro" id="IPR039733">
    <property type="entry name" value="NTAQ1"/>
</dbReference>
<dbReference type="InterPro" id="IPR023128">
    <property type="entry name" value="Prot_N_Gln_amidohydro_ab_roll"/>
</dbReference>
<dbReference type="Proteomes" id="UP001418222">
    <property type="component" value="Unassembled WGS sequence"/>
</dbReference>
<organism evidence="11 12">
    <name type="scientific">Platanthera zijinensis</name>
    <dbReference type="NCBI Taxonomy" id="2320716"/>
    <lineage>
        <taxon>Eukaryota</taxon>
        <taxon>Viridiplantae</taxon>
        <taxon>Streptophyta</taxon>
        <taxon>Embryophyta</taxon>
        <taxon>Tracheophyta</taxon>
        <taxon>Spermatophyta</taxon>
        <taxon>Magnoliopsida</taxon>
        <taxon>Liliopsida</taxon>
        <taxon>Asparagales</taxon>
        <taxon>Orchidaceae</taxon>
        <taxon>Orchidoideae</taxon>
        <taxon>Orchideae</taxon>
        <taxon>Orchidinae</taxon>
        <taxon>Platanthera</taxon>
    </lineage>
</organism>
<dbReference type="AlphaFoldDB" id="A0AAP0BLE3"/>
<evidence type="ECO:0000256" key="9">
    <source>
        <dbReference type="SAM" id="MobiDB-lite"/>
    </source>
</evidence>
<evidence type="ECO:0000256" key="3">
    <source>
        <dbReference type="ARBA" id="ARBA00012718"/>
    </source>
</evidence>
<keyword evidence="5 8" id="KW-0378">Hydrolase</keyword>
<evidence type="ECO:0000256" key="1">
    <source>
        <dbReference type="ARBA" id="ARBA00008985"/>
    </source>
</evidence>
<evidence type="ECO:0000256" key="8">
    <source>
        <dbReference type="RuleBase" id="RU367082"/>
    </source>
</evidence>
<comment type="similarity">
    <text evidence="1 8">Belongs to the NTAQ1 family.</text>
</comment>
<feature type="domain" description="Protein N-terminal glutamine amidohydrolase alpha beta roll" evidence="10">
    <location>
        <begin position="42"/>
        <end position="82"/>
    </location>
</feature>
<dbReference type="Pfam" id="PF09764">
    <property type="entry name" value="Nt_Gln_amidase"/>
    <property type="match status" value="2"/>
</dbReference>
<proteinExistence type="inferred from homology"/>
<feature type="compositionally biased region" description="Basic and acidic residues" evidence="9">
    <location>
        <begin position="1"/>
        <end position="14"/>
    </location>
</feature>
<protein>
    <recommendedName>
        <fullName evidence="4 8">Protein N-terminal glutamine amidohydrolase</fullName>
        <ecNumber evidence="3 8">3.5.1.122</ecNumber>
    </recommendedName>
    <alternativeName>
        <fullName evidence="6 8">Protein NH2-terminal glutamine deamidase</fullName>
    </alternativeName>
</protein>
<dbReference type="InterPro" id="IPR037132">
    <property type="entry name" value="N_Gln_amidohydro_ab_roll_sf"/>
</dbReference>
<comment type="caution">
    <text evidence="11">The sequence shown here is derived from an EMBL/GenBank/DDBJ whole genome shotgun (WGS) entry which is preliminary data.</text>
</comment>
<comment type="subunit">
    <text evidence="2 8">Monomer.</text>
</comment>
<evidence type="ECO:0000256" key="5">
    <source>
        <dbReference type="ARBA" id="ARBA00022801"/>
    </source>
</evidence>
<dbReference type="EC" id="3.5.1.122" evidence="3 8"/>
<evidence type="ECO:0000256" key="2">
    <source>
        <dbReference type="ARBA" id="ARBA00011245"/>
    </source>
</evidence>
<dbReference type="PANTHER" id="PTHR13035">
    <property type="entry name" value="PROTEIN N-TERMINAL GLUTAMINE AMIDOHYDROLASE"/>
    <property type="match status" value="1"/>
</dbReference>
<dbReference type="GO" id="GO:0070773">
    <property type="term" value="F:protein-N-terminal glutamine amidohydrolase activity"/>
    <property type="evidence" value="ECO:0007669"/>
    <property type="project" value="UniProtKB-UniRule"/>
</dbReference>
<keyword evidence="12" id="KW-1185">Reference proteome</keyword>
<comment type="function">
    <text evidence="8">Mediates the side-chain deamidation of N-terminal glutamine residues to glutamate, an important step in N-end rule pathway of protein degradation. Conversion of the resulting N-terminal glutamine to glutamate renders the protein susceptible to arginylation, polyubiquitination and degradation as specified by the N-end rule. Does not act on substrates with internal or C-terminal glutamine and does not act on non-glutamine residues in any position.</text>
</comment>
<evidence type="ECO:0000313" key="12">
    <source>
        <dbReference type="Proteomes" id="UP001418222"/>
    </source>
</evidence>
<dbReference type="PANTHER" id="PTHR13035:SF0">
    <property type="entry name" value="PROTEIN N-TERMINAL GLUTAMINE AMIDOHYDROLASE"/>
    <property type="match status" value="1"/>
</dbReference>
<evidence type="ECO:0000256" key="6">
    <source>
        <dbReference type="ARBA" id="ARBA00029677"/>
    </source>
</evidence>